<keyword evidence="1" id="KW-0812">Transmembrane</keyword>
<evidence type="ECO:0000256" key="1">
    <source>
        <dbReference type="SAM" id="Phobius"/>
    </source>
</evidence>
<reference evidence="2" key="1">
    <citation type="journal article" date="2023" name="IScience">
        <title>Live-bearing cockroach genome reveals convergent evolutionary mechanisms linked to viviparity in insects and beyond.</title>
        <authorList>
            <person name="Fouks B."/>
            <person name="Harrison M.C."/>
            <person name="Mikhailova A.A."/>
            <person name="Marchal E."/>
            <person name="English S."/>
            <person name="Carruthers M."/>
            <person name="Jennings E.C."/>
            <person name="Chiamaka E.L."/>
            <person name="Frigard R.A."/>
            <person name="Pippel M."/>
            <person name="Attardo G.M."/>
            <person name="Benoit J.B."/>
            <person name="Bornberg-Bauer E."/>
            <person name="Tobe S.S."/>
        </authorList>
    </citation>
    <scope>NUCLEOTIDE SEQUENCE</scope>
    <source>
        <strain evidence="2">Stay&amp;Tobe</strain>
    </source>
</reference>
<sequence length="149" mass="17555">LGAEMGTLIFNFTPTLLQLLSFSSIHSRIQFVCNVINLKYFWLSFILVSLMFLSFIFLMYCQYPMERLYHRDSVLRALFVKTGCTMRSVSIKFEHFIDRHQIVFAFVATNIFMMANSMITHRICSPNFFQKSTNKMVASFCSRVRRKVE</sequence>
<feature type="transmembrane region" description="Helical" evidence="1">
    <location>
        <begin position="40"/>
        <end position="61"/>
    </location>
</feature>
<evidence type="ECO:0000313" key="2">
    <source>
        <dbReference type="EMBL" id="KAJ9583242.1"/>
    </source>
</evidence>
<dbReference type="EMBL" id="JASPKZ010007636">
    <property type="protein sequence ID" value="KAJ9583242.1"/>
    <property type="molecule type" value="Genomic_DNA"/>
</dbReference>
<accession>A0AAD8EB28</accession>
<feature type="transmembrane region" description="Helical" evidence="1">
    <location>
        <begin position="102"/>
        <end position="119"/>
    </location>
</feature>
<dbReference type="AlphaFoldDB" id="A0AAD8EB28"/>
<feature type="non-terminal residue" evidence="2">
    <location>
        <position position="149"/>
    </location>
</feature>
<keyword evidence="1" id="KW-0472">Membrane</keyword>
<organism evidence="2 3">
    <name type="scientific">Diploptera punctata</name>
    <name type="common">Pacific beetle cockroach</name>
    <dbReference type="NCBI Taxonomy" id="6984"/>
    <lineage>
        <taxon>Eukaryota</taxon>
        <taxon>Metazoa</taxon>
        <taxon>Ecdysozoa</taxon>
        <taxon>Arthropoda</taxon>
        <taxon>Hexapoda</taxon>
        <taxon>Insecta</taxon>
        <taxon>Pterygota</taxon>
        <taxon>Neoptera</taxon>
        <taxon>Polyneoptera</taxon>
        <taxon>Dictyoptera</taxon>
        <taxon>Blattodea</taxon>
        <taxon>Blaberoidea</taxon>
        <taxon>Blaberidae</taxon>
        <taxon>Diplopterinae</taxon>
        <taxon>Diploptera</taxon>
    </lineage>
</organism>
<protein>
    <submittedName>
        <fullName evidence="2">Uncharacterized protein</fullName>
    </submittedName>
</protein>
<keyword evidence="3" id="KW-1185">Reference proteome</keyword>
<gene>
    <name evidence="2" type="ORF">L9F63_022413</name>
</gene>
<reference evidence="2" key="2">
    <citation type="submission" date="2023-05" db="EMBL/GenBank/DDBJ databases">
        <authorList>
            <person name="Fouks B."/>
        </authorList>
    </citation>
    <scope>NUCLEOTIDE SEQUENCE</scope>
    <source>
        <strain evidence="2">Stay&amp;Tobe</strain>
        <tissue evidence="2">Testes</tissue>
    </source>
</reference>
<evidence type="ECO:0000313" key="3">
    <source>
        <dbReference type="Proteomes" id="UP001233999"/>
    </source>
</evidence>
<name>A0AAD8EB28_DIPPU</name>
<feature type="non-terminal residue" evidence="2">
    <location>
        <position position="1"/>
    </location>
</feature>
<comment type="caution">
    <text evidence="2">The sequence shown here is derived from an EMBL/GenBank/DDBJ whole genome shotgun (WGS) entry which is preliminary data.</text>
</comment>
<keyword evidence="1" id="KW-1133">Transmembrane helix</keyword>
<proteinExistence type="predicted"/>
<dbReference type="Proteomes" id="UP001233999">
    <property type="component" value="Unassembled WGS sequence"/>
</dbReference>